<feature type="binding site" evidence="9">
    <location>
        <position position="168"/>
    </location>
    <ligand>
        <name>substrate</name>
    </ligand>
</feature>
<evidence type="ECO:0000256" key="1">
    <source>
        <dbReference type="ARBA" id="ARBA00001936"/>
    </source>
</evidence>
<dbReference type="Pfam" id="PF11975">
    <property type="entry name" value="Glyco_hydro_4C"/>
    <property type="match status" value="1"/>
</dbReference>
<evidence type="ECO:0000256" key="6">
    <source>
        <dbReference type="ARBA" id="ARBA00023211"/>
    </source>
</evidence>
<evidence type="ECO:0000256" key="10">
    <source>
        <dbReference type="PIRSR" id="PIRSR601088-3"/>
    </source>
</evidence>
<dbReference type="Gene3D" id="3.90.1820.10">
    <property type="entry name" value="AglA-like glucosidase"/>
    <property type="match status" value="1"/>
</dbReference>
<keyword evidence="7" id="KW-0119">Carbohydrate metabolism</keyword>
<keyword evidence="15" id="KW-1185">Reference proteome</keyword>
<dbReference type="InterPro" id="IPR053715">
    <property type="entry name" value="GH4_Enzyme_sf"/>
</dbReference>
<keyword evidence="5 12" id="KW-0520">NAD</keyword>
<evidence type="ECO:0000256" key="8">
    <source>
        <dbReference type="ARBA" id="ARBA00023295"/>
    </source>
</evidence>
<keyword evidence="6 10" id="KW-0464">Manganese</keyword>
<evidence type="ECO:0000259" key="13">
    <source>
        <dbReference type="Pfam" id="PF11975"/>
    </source>
</evidence>
<evidence type="ECO:0000256" key="12">
    <source>
        <dbReference type="RuleBase" id="RU361152"/>
    </source>
</evidence>
<comment type="cofactor">
    <cofactor evidence="12">
        <name>NAD(+)</name>
        <dbReference type="ChEBI" id="CHEBI:57540"/>
    </cofactor>
    <text evidence="12">Binds 1 NAD(+) per subunit.</text>
</comment>
<name>A0A6L8V8D6_9BACL</name>
<gene>
    <name evidence="14" type="ORF">GQF01_25760</name>
</gene>
<keyword evidence="8 12" id="KW-0326">Glycosidase</keyword>
<dbReference type="PANTHER" id="PTHR32092:SF6">
    <property type="entry name" value="ALPHA-GALACTOSIDASE"/>
    <property type="match status" value="1"/>
</dbReference>
<evidence type="ECO:0000256" key="3">
    <source>
        <dbReference type="ARBA" id="ARBA00022723"/>
    </source>
</evidence>
<dbReference type="InterPro" id="IPR036291">
    <property type="entry name" value="NAD(P)-bd_dom_sf"/>
</dbReference>
<dbReference type="GO" id="GO:0005975">
    <property type="term" value="P:carbohydrate metabolic process"/>
    <property type="evidence" value="ECO:0007669"/>
    <property type="project" value="InterPro"/>
</dbReference>
<dbReference type="Proteomes" id="UP000481087">
    <property type="component" value="Unassembled WGS sequence"/>
</dbReference>
<dbReference type="InterPro" id="IPR001088">
    <property type="entry name" value="Glyco_hydro_4"/>
</dbReference>
<dbReference type="SUPFAM" id="SSF51735">
    <property type="entry name" value="NAD(P)-binding Rossmann-fold domains"/>
    <property type="match status" value="1"/>
</dbReference>
<comment type="similarity">
    <text evidence="2 12">Belongs to the glycosyl hydrolase 4 family.</text>
</comment>
<evidence type="ECO:0000313" key="15">
    <source>
        <dbReference type="Proteomes" id="UP000481087"/>
    </source>
</evidence>
<dbReference type="GO" id="GO:0004553">
    <property type="term" value="F:hydrolase activity, hydrolyzing O-glycosyl compounds"/>
    <property type="evidence" value="ECO:0007669"/>
    <property type="project" value="InterPro"/>
</dbReference>
<evidence type="ECO:0000256" key="7">
    <source>
        <dbReference type="ARBA" id="ARBA00023277"/>
    </source>
</evidence>
<evidence type="ECO:0000256" key="4">
    <source>
        <dbReference type="ARBA" id="ARBA00022801"/>
    </source>
</evidence>
<keyword evidence="10" id="KW-0170">Cobalt</keyword>
<evidence type="ECO:0000256" key="2">
    <source>
        <dbReference type="ARBA" id="ARBA00010141"/>
    </source>
</evidence>
<feature type="binding site" evidence="10">
    <location>
        <position position="189"/>
    </location>
    <ligand>
        <name>Mn(2+)</name>
        <dbReference type="ChEBI" id="CHEBI:29035"/>
    </ligand>
</feature>
<keyword evidence="10" id="KW-0408">Iron</keyword>
<keyword evidence="10" id="KW-0533">Nickel</keyword>
<dbReference type="InterPro" id="IPR015955">
    <property type="entry name" value="Lactate_DH/Glyco_Ohase_4_C"/>
</dbReference>
<feature type="domain" description="Glycosyl hydrolase family 4 C-terminal" evidence="13">
    <location>
        <begin position="219"/>
        <end position="430"/>
    </location>
</feature>
<comment type="caution">
    <text evidence="14">The sequence shown here is derived from an EMBL/GenBank/DDBJ whole genome shotgun (WGS) entry which is preliminary data.</text>
</comment>
<organism evidence="14 15">
    <name type="scientific">Paenibacillus silvestris</name>
    <dbReference type="NCBI Taxonomy" id="2606219"/>
    <lineage>
        <taxon>Bacteria</taxon>
        <taxon>Bacillati</taxon>
        <taxon>Bacillota</taxon>
        <taxon>Bacilli</taxon>
        <taxon>Bacillales</taxon>
        <taxon>Paenibacillaceae</taxon>
        <taxon>Paenibacillus</taxon>
    </lineage>
</organism>
<dbReference type="PANTHER" id="PTHR32092">
    <property type="entry name" value="6-PHOSPHO-BETA-GLUCOSIDASE-RELATED"/>
    <property type="match status" value="1"/>
</dbReference>
<keyword evidence="3 10" id="KW-0479">Metal-binding</keyword>
<feature type="site" description="Increases basicity of active site Tyr" evidence="11">
    <location>
        <position position="130"/>
    </location>
</feature>
<evidence type="ECO:0000256" key="11">
    <source>
        <dbReference type="PIRSR" id="PIRSR601088-4"/>
    </source>
</evidence>
<reference evidence="14 15" key="1">
    <citation type="submission" date="2019-12" db="EMBL/GenBank/DDBJ databases">
        <title>Paenibacillus sp. nov. sp. isolated from soil.</title>
        <authorList>
            <person name="Kim J."/>
            <person name="Jeong S.E."/>
            <person name="Jung H.S."/>
            <person name="Jeon C.O."/>
        </authorList>
    </citation>
    <scope>NUCLEOTIDE SEQUENCE [LARGE SCALE GENOMIC DNA]</scope>
    <source>
        <strain evidence="14 15">5J-6</strain>
    </source>
</reference>
<evidence type="ECO:0000313" key="14">
    <source>
        <dbReference type="EMBL" id="MZQ85530.1"/>
    </source>
</evidence>
<sequence length="456" mass="50355">MDFTIPIIIGGCSQPADKGGLALKFVLIGGGSFVFAPTVLEDIIVKHKLANDELVLVDLNAEAVEAMSGAAQRIAKEMGVSVDISAVTDRRSALSGADYVIVSASPQGARRWKMDFDILHEFGMADQARECGGLGGLLNAFRSITMLMEICRDIEELCPGAILLDVTNPMPRVVTAIDRYTSIRSAGFCNIAYQGPNGYAFLPRLIGKAPDEVEILTGGLNHFAWVLAMKDKRTGEDLLPILTDYIRQGDWSAQSEGKHRELRVMRRWLDTYGAIVAGAVDHHAEYLPVQDDIHYTTTPPYHGTEEERKRRLEELQAVATSQRDWADLFHHGSWEHPVDIALALYRGEVKSVDILNVRNQGAIRQLPTERIVEVPILISNGLWTPVSLPDFPQGLADLCRVISDVFELTAESAVNGDRLIAHKIVDLDPAITDKKNAHMALDRMLEIHADMLPQFC</sequence>
<evidence type="ECO:0000256" key="9">
    <source>
        <dbReference type="PIRSR" id="PIRSR601088-2"/>
    </source>
</evidence>
<dbReference type="InterPro" id="IPR022616">
    <property type="entry name" value="Glyco_hydro_4_C"/>
</dbReference>
<dbReference type="GO" id="GO:0016616">
    <property type="term" value="F:oxidoreductase activity, acting on the CH-OH group of donors, NAD or NADP as acceptor"/>
    <property type="evidence" value="ECO:0007669"/>
    <property type="project" value="InterPro"/>
</dbReference>
<dbReference type="PRINTS" id="PR00732">
    <property type="entry name" value="GLHYDRLASE4"/>
</dbReference>
<dbReference type="Pfam" id="PF02056">
    <property type="entry name" value="Glyco_hydro_4"/>
    <property type="match status" value="1"/>
</dbReference>
<dbReference type="EMBL" id="WTUZ01000022">
    <property type="protein sequence ID" value="MZQ85530.1"/>
    <property type="molecule type" value="Genomic_DNA"/>
</dbReference>
<proteinExistence type="inferred from homology"/>
<dbReference type="GO" id="GO:0046872">
    <property type="term" value="F:metal ion binding"/>
    <property type="evidence" value="ECO:0007669"/>
    <property type="project" value="UniProtKB-KW"/>
</dbReference>
<protein>
    <recommendedName>
        <fullName evidence="13">Glycosyl hydrolase family 4 C-terminal domain-containing protein</fullName>
    </recommendedName>
</protein>
<dbReference type="AlphaFoldDB" id="A0A6L8V8D6"/>
<dbReference type="SUPFAM" id="SSF56327">
    <property type="entry name" value="LDH C-terminal domain-like"/>
    <property type="match status" value="1"/>
</dbReference>
<keyword evidence="4 12" id="KW-0378">Hydrolase</keyword>
<evidence type="ECO:0000256" key="5">
    <source>
        <dbReference type="ARBA" id="ARBA00023027"/>
    </source>
</evidence>
<accession>A0A6L8V8D6</accession>
<comment type="cofactor">
    <cofactor evidence="1">
        <name>Mn(2+)</name>
        <dbReference type="ChEBI" id="CHEBI:29035"/>
    </cofactor>
</comment>
<feature type="binding site" evidence="10">
    <location>
        <position position="222"/>
    </location>
    <ligand>
        <name>Mn(2+)</name>
        <dbReference type="ChEBI" id="CHEBI:29035"/>
    </ligand>
</feature>